<evidence type="ECO:0000313" key="1">
    <source>
        <dbReference type="EMBL" id="KAF4394872.1"/>
    </source>
</evidence>
<name>A0A7J6HHY3_CANSA</name>
<dbReference type="PANTHER" id="PTHR47719:SF2">
    <property type="entry name" value="SKP1-INTERACTING PARTNER 15"/>
    <property type="match status" value="1"/>
</dbReference>
<organism evidence="1 2">
    <name type="scientific">Cannabis sativa</name>
    <name type="common">Hemp</name>
    <name type="synonym">Marijuana</name>
    <dbReference type="NCBI Taxonomy" id="3483"/>
    <lineage>
        <taxon>Eukaryota</taxon>
        <taxon>Viridiplantae</taxon>
        <taxon>Streptophyta</taxon>
        <taxon>Embryophyta</taxon>
        <taxon>Tracheophyta</taxon>
        <taxon>Spermatophyta</taxon>
        <taxon>Magnoliopsida</taxon>
        <taxon>eudicotyledons</taxon>
        <taxon>Gunneridae</taxon>
        <taxon>Pentapetalae</taxon>
        <taxon>rosids</taxon>
        <taxon>fabids</taxon>
        <taxon>Rosales</taxon>
        <taxon>Cannabaceae</taxon>
        <taxon>Cannabis</taxon>
    </lineage>
</organism>
<gene>
    <name evidence="1" type="ORF">G4B88_002749</name>
</gene>
<sequence>MKNLQTWNQLERHEWGDVFDILKRREMEKKSLWLNLEWDEADRMPLNMFRCFQKSSKFKVFCGGDSVCFSMKRVKRMALWDYCFDSRSYPEHQPPPQSSP</sequence>
<dbReference type="AlphaFoldDB" id="A0A7J6HHY3"/>
<proteinExistence type="predicted"/>
<accession>A0A7J6HHY3</accession>
<comment type="caution">
    <text evidence="1">The sequence shown here is derived from an EMBL/GenBank/DDBJ whole genome shotgun (WGS) entry which is preliminary data.</text>
</comment>
<dbReference type="Proteomes" id="UP000583929">
    <property type="component" value="Unassembled WGS sequence"/>
</dbReference>
<reference evidence="1 2" key="1">
    <citation type="journal article" date="2020" name="bioRxiv">
        <title>Sequence and annotation of 42 cannabis genomes reveals extensive copy number variation in cannabinoid synthesis and pathogen resistance genes.</title>
        <authorList>
            <person name="Mckernan K.J."/>
            <person name="Helbert Y."/>
            <person name="Kane L.T."/>
            <person name="Ebling H."/>
            <person name="Zhang L."/>
            <person name="Liu B."/>
            <person name="Eaton Z."/>
            <person name="Mclaughlin S."/>
            <person name="Kingan S."/>
            <person name="Baybayan P."/>
            <person name="Concepcion G."/>
            <person name="Jordan M."/>
            <person name="Riva A."/>
            <person name="Barbazuk W."/>
            <person name="Harkins T."/>
        </authorList>
    </citation>
    <scope>NUCLEOTIDE SEQUENCE [LARGE SCALE GENOMIC DNA]</scope>
    <source>
        <strain evidence="2">cv. Jamaican Lion 4</strain>
        <tissue evidence="1">Leaf</tissue>
    </source>
</reference>
<keyword evidence="2" id="KW-1185">Reference proteome</keyword>
<evidence type="ECO:0000313" key="2">
    <source>
        <dbReference type="Proteomes" id="UP000583929"/>
    </source>
</evidence>
<protein>
    <submittedName>
        <fullName evidence="1">Uncharacterized protein</fullName>
    </submittedName>
</protein>
<dbReference type="PANTHER" id="PTHR47719">
    <property type="entry name" value="SKP1-INTERACTING PARTNER 15"/>
    <property type="match status" value="1"/>
</dbReference>
<dbReference type="EMBL" id="JAATIQ010000042">
    <property type="protein sequence ID" value="KAF4394872.1"/>
    <property type="molecule type" value="Genomic_DNA"/>
</dbReference>